<feature type="region of interest" description="Disordered" evidence="1">
    <location>
        <begin position="88"/>
        <end position="118"/>
    </location>
</feature>
<gene>
    <name evidence="2" type="ordered locus">MODMU_2985</name>
</gene>
<feature type="compositionally biased region" description="Low complexity" evidence="1">
    <location>
        <begin position="109"/>
        <end position="118"/>
    </location>
</feature>
<evidence type="ECO:0000313" key="3">
    <source>
        <dbReference type="Proteomes" id="UP000006461"/>
    </source>
</evidence>
<name>I4EYE9_MODI5</name>
<evidence type="ECO:0000256" key="1">
    <source>
        <dbReference type="SAM" id="MobiDB-lite"/>
    </source>
</evidence>
<dbReference type="AlphaFoldDB" id="I4EYE9"/>
<dbReference type="STRING" id="477641.MODMU_2985"/>
<feature type="region of interest" description="Disordered" evidence="1">
    <location>
        <begin position="59"/>
        <end position="78"/>
    </location>
</feature>
<dbReference type="EMBL" id="FO203431">
    <property type="protein sequence ID" value="CCH88412.1"/>
    <property type="molecule type" value="Genomic_DNA"/>
</dbReference>
<feature type="region of interest" description="Disordered" evidence="1">
    <location>
        <begin position="1"/>
        <end position="44"/>
    </location>
</feature>
<proteinExistence type="predicted"/>
<evidence type="ECO:0000313" key="2">
    <source>
        <dbReference type="EMBL" id="CCH88412.1"/>
    </source>
</evidence>
<organism evidence="2 3">
    <name type="scientific">Modestobacter italicus (strain DSM 44449 / CECT 9708 / BC 501)</name>
    <dbReference type="NCBI Taxonomy" id="2732864"/>
    <lineage>
        <taxon>Bacteria</taxon>
        <taxon>Bacillati</taxon>
        <taxon>Actinomycetota</taxon>
        <taxon>Actinomycetes</taxon>
        <taxon>Geodermatophilales</taxon>
        <taxon>Geodermatophilaceae</taxon>
        <taxon>Modestobacter</taxon>
    </lineage>
</organism>
<dbReference type="KEGG" id="mmar:MODMU_2985"/>
<feature type="compositionally biased region" description="Low complexity" evidence="1">
    <location>
        <begin position="64"/>
        <end position="75"/>
    </location>
</feature>
<protein>
    <submittedName>
        <fullName evidence="2">Uncharacterized protein</fullName>
    </submittedName>
</protein>
<sequence length="247" mass="25512">MTTARTATTAKDQRHDVCPASTPPSSGEIAAPAERKPAHSAMPRARACGSWVTAAMSASEAGNRAPAPRPLSAAPTQSTWTAGALAETIEPITRTRPPAACSRRRPKRSPSTPKVSSKTTTAIMNAAVIQVSCDPVVCSSVWNRPLSDAGMALATCATKTATQAAARVPATRAGRAVAGAPGASGRAAELVAMALSFESRLRRSLDRALSTRPCCGHGHGFSVHYVTESYNVSRKVCHGAVELAGLS</sequence>
<dbReference type="Proteomes" id="UP000006461">
    <property type="component" value="Chromosome"/>
</dbReference>
<feature type="compositionally biased region" description="Polar residues" evidence="1">
    <location>
        <begin position="1"/>
        <end position="10"/>
    </location>
</feature>
<keyword evidence="3" id="KW-1185">Reference proteome</keyword>
<accession>I4EYE9</accession>
<dbReference type="HOGENOM" id="CLU_1123537_0_0_11"/>
<reference evidence="2 3" key="1">
    <citation type="journal article" date="2012" name="J. Bacteriol.">
        <title>Genome Sequence of Radiation-Resistant Modestobacter marinus Strain BC501, a Representative Actinobacterium That Thrives on Calcareous Stone Surfaces.</title>
        <authorList>
            <person name="Normand P."/>
            <person name="Gury J."/>
            <person name="Pujic P."/>
            <person name="Chouaia B."/>
            <person name="Crotti E."/>
            <person name="Brusetti L."/>
            <person name="Daffonchio D."/>
            <person name="Vacherie B."/>
            <person name="Barbe V."/>
            <person name="Medigue C."/>
            <person name="Calteau A."/>
            <person name="Ghodhbane-Gtari F."/>
            <person name="Essoussi I."/>
            <person name="Nouioui I."/>
            <person name="Abbassi-Ghozzi I."/>
            <person name="Gtari M."/>
        </authorList>
    </citation>
    <scope>NUCLEOTIDE SEQUENCE [LARGE SCALE GENOMIC DNA]</scope>
    <source>
        <strain evidence="3">BC 501</strain>
    </source>
</reference>